<proteinExistence type="inferred from homology"/>
<dbReference type="Proteomes" id="UP000076532">
    <property type="component" value="Unassembled WGS sequence"/>
</dbReference>
<evidence type="ECO:0000313" key="2">
    <source>
        <dbReference type="EMBL" id="KZP31081.1"/>
    </source>
</evidence>
<reference evidence="2 3" key="1">
    <citation type="journal article" date="2016" name="Mol. Biol. Evol.">
        <title>Comparative Genomics of Early-Diverging Mushroom-Forming Fungi Provides Insights into the Origins of Lignocellulose Decay Capabilities.</title>
        <authorList>
            <person name="Nagy L.G."/>
            <person name="Riley R."/>
            <person name="Tritt A."/>
            <person name="Adam C."/>
            <person name="Daum C."/>
            <person name="Floudas D."/>
            <person name="Sun H."/>
            <person name="Yadav J.S."/>
            <person name="Pangilinan J."/>
            <person name="Larsson K.H."/>
            <person name="Matsuura K."/>
            <person name="Barry K."/>
            <person name="Labutti K."/>
            <person name="Kuo R."/>
            <person name="Ohm R.A."/>
            <person name="Bhattacharya S.S."/>
            <person name="Shirouzu T."/>
            <person name="Yoshinaga Y."/>
            <person name="Martin F.M."/>
            <person name="Grigoriev I.V."/>
            <person name="Hibbett D.S."/>
        </authorList>
    </citation>
    <scope>NUCLEOTIDE SEQUENCE [LARGE SCALE GENOMIC DNA]</scope>
    <source>
        <strain evidence="2 3">CBS 109695</strain>
    </source>
</reference>
<dbReference type="EMBL" id="KV417491">
    <property type="protein sequence ID" value="KZP31081.1"/>
    <property type="molecule type" value="Genomic_DNA"/>
</dbReference>
<dbReference type="SUPFAM" id="SSF54001">
    <property type="entry name" value="Cysteine proteinases"/>
    <property type="match status" value="1"/>
</dbReference>
<dbReference type="Gene3D" id="3.30.2140.20">
    <property type="match status" value="1"/>
</dbReference>
<dbReference type="PANTHER" id="PTHR11786:SF0">
    <property type="entry name" value="ARYLAMINE N-ACETYLTRANSFERASE 4-RELATED"/>
    <property type="match status" value="1"/>
</dbReference>
<name>A0A166TX42_9AGAM</name>
<organism evidence="2 3">
    <name type="scientific">Athelia psychrophila</name>
    <dbReference type="NCBI Taxonomy" id="1759441"/>
    <lineage>
        <taxon>Eukaryota</taxon>
        <taxon>Fungi</taxon>
        <taxon>Dikarya</taxon>
        <taxon>Basidiomycota</taxon>
        <taxon>Agaricomycotina</taxon>
        <taxon>Agaricomycetes</taxon>
        <taxon>Agaricomycetidae</taxon>
        <taxon>Atheliales</taxon>
        <taxon>Atheliaceae</taxon>
        <taxon>Athelia</taxon>
    </lineage>
</organism>
<keyword evidence="3" id="KW-1185">Reference proteome</keyword>
<dbReference type="InterPro" id="IPR038765">
    <property type="entry name" value="Papain-like_cys_pep_sf"/>
</dbReference>
<gene>
    <name evidence="2" type="ORF">FIBSPDRAFT_945562</name>
</gene>
<comment type="similarity">
    <text evidence="1">Belongs to the arylamine N-acetyltransferase family.</text>
</comment>
<evidence type="ECO:0000256" key="1">
    <source>
        <dbReference type="ARBA" id="ARBA00006547"/>
    </source>
</evidence>
<evidence type="ECO:0000313" key="3">
    <source>
        <dbReference type="Proteomes" id="UP000076532"/>
    </source>
</evidence>
<sequence length="356" mass="39751">MQSYPPNPFCEDAFTRDQATDYLIRLHLPASLLASLPSLSLLTVLFTAQNEQVPKDTTPLHVPPDQWNAAPSTPITLSSALGKMPVGVEARERIVGDHAGAFCFGTNPTFAAFLRTFGFRVSECATRCYLGRRTGEDPTVHQNGWHWGTITHIVSIVDWEGSDGRYLVDAGWGPWGQTLPIKLEHSVPSRGLNWYEAFELRHEELPLSPWMPKPVDTISGWTLYRFITPPDTPIVFPITPATPGHWSPHHHFLPISIPSLDLALFSHFSATHELAHFTAFWLVSRQLPGTGGARRSMMFAEGGGEVDGKRRAKVYTTGGEEGRGKKEGRDIEWVDMDIGTVRNYLGKEFDFRFAEV</sequence>
<dbReference type="InterPro" id="IPR001447">
    <property type="entry name" value="Arylamine_N-AcTrfase"/>
</dbReference>
<dbReference type="OrthoDB" id="10260017at2759"/>
<dbReference type="GO" id="GO:0016407">
    <property type="term" value="F:acetyltransferase activity"/>
    <property type="evidence" value="ECO:0007669"/>
    <property type="project" value="InterPro"/>
</dbReference>
<accession>A0A166TX42</accession>
<dbReference type="PANTHER" id="PTHR11786">
    <property type="entry name" value="N-HYDROXYARYLAMINE O-ACETYLTRANSFERASE"/>
    <property type="match status" value="1"/>
</dbReference>
<protein>
    <submittedName>
        <fullName evidence="2">Arylamine N-acetyltransferase 1</fullName>
    </submittedName>
</protein>
<dbReference type="Pfam" id="PF00797">
    <property type="entry name" value="Acetyltransf_2"/>
    <property type="match status" value="1"/>
</dbReference>
<dbReference type="InterPro" id="IPR053710">
    <property type="entry name" value="Arylamine_NAT_domain_sf"/>
</dbReference>
<dbReference type="AlphaFoldDB" id="A0A166TX42"/>